<dbReference type="InterPro" id="IPR011006">
    <property type="entry name" value="CheY-like_superfamily"/>
</dbReference>
<keyword evidence="1" id="KW-0597">Phosphoprotein</keyword>
<feature type="domain" description="HTH LytTR-type" evidence="3">
    <location>
        <begin position="138"/>
        <end position="236"/>
    </location>
</feature>
<dbReference type="Gene3D" id="3.40.50.2300">
    <property type="match status" value="1"/>
</dbReference>
<evidence type="ECO:0000256" key="1">
    <source>
        <dbReference type="PROSITE-ProRule" id="PRU00169"/>
    </source>
</evidence>
<dbReference type="AlphaFoldDB" id="A0A1S9P6M3"/>
<feature type="modified residue" description="4-aspartylphosphate" evidence="1">
    <location>
        <position position="57"/>
    </location>
</feature>
<dbReference type="EMBL" id="MBTF01000039">
    <property type="protein sequence ID" value="OOQ56606.1"/>
    <property type="molecule type" value="Genomic_DNA"/>
</dbReference>
<proteinExistence type="predicted"/>
<evidence type="ECO:0008006" key="6">
    <source>
        <dbReference type="Google" id="ProtNLM"/>
    </source>
</evidence>
<reference evidence="4 5" key="1">
    <citation type="submission" date="2016-07" db="EMBL/GenBank/DDBJ databases">
        <title>Genomic analysis of zinc-resistant bacterium Mucilaginibacter pedocola TBZ30.</title>
        <authorList>
            <person name="Huang J."/>
            <person name="Tang J."/>
        </authorList>
    </citation>
    <scope>NUCLEOTIDE SEQUENCE [LARGE SCALE GENOMIC DNA]</scope>
    <source>
        <strain evidence="4 5">TBZ30</strain>
    </source>
</reference>
<organism evidence="4 5">
    <name type="scientific">Mucilaginibacter pedocola</name>
    <dbReference type="NCBI Taxonomy" id="1792845"/>
    <lineage>
        <taxon>Bacteria</taxon>
        <taxon>Pseudomonadati</taxon>
        <taxon>Bacteroidota</taxon>
        <taxon>Sphingobacteriia</taxon>
        <taxon>Sphingobacteriales</taxon>
        <taxon>Sphingobacteriaceae</taxon>
        <taxon>Mucilaginibacter</taxon>
    </lineage>
</organism>
<evidence type="ECO:0000313" key="4">
    <source>
        <dbReference type="EMBL" id="OOQ56606.1"/>
    </source>
</evidence>
<feature type="domain" description="Response regulatory" evidence="2">
    <location>
        <begin position="6"/>
        <end position="122"/>
    </location>
</feature>
<dbReference type="InterPro" id="IPR007492">
    <property type="entry name" value="LytTR_DNA-bd_dom"/>
</dbReference>
<dbReference type="SUPFAM" id="SSF52172">
    <property type="entry name" value="CheY-like"/>
    <property type="match status" value="1"/>
</dbReference>
<protein>
    <recommendedName>
        <fullName evidence="6">DNA-binding response regulator</fullName>
    </recommendedName>
</protein>
<dbReference type="GO" id="GO:0003677">
    <property type="term" value="F:DNA binding"/>
    <property type="evidence" value="ECO:0007669"/>
    <property type="project" value="InterPro"/>
</dbReference>
<dbReference type="Gene3D" id="2.40.50.1020">
    <property type="entry name" value="LytTr DNA-binding domain"/>
    <property type="match status" value="1"/>
</dbReference>
<dbReference type="GO" id="GO:0000156">
    <property type="term" value="F:phosphorelay response regulator activity"/>
    <property type="evidence" value="ECO:0007669"/>
    <property type="project" value="InterPro"/>
</dbReference>
<accession>A0A1S9P6M3</accession>
<dbReference type="SMART" id="SM00850">
    <property type="entry name" value="LytTR"/>
    <property type="match status" value="1"/>
</dbReference>
<dbReference type="RefSeq" id="WP_162276977.1">
    <property type="nucleotide sequence ID" value="NZ_MBTF01000039.1"/>
</dbReference>
<dbReference type="Proteomes" id="UP000189739">
    <property type="component" value="Unassembled WGS sequence"/>
</dbReference>
<name>A0A1S9P6M3_9SPHI</name>
<dbReference type="PANTHER" id="PTHR37299">
    <property type="entry name" value="TRANSCRIPTIONAL REGULATOR-RELATED"/>
    <property type="match status" value="1"/>
</dbReference>
<keyword evidence="5" id="KW-1185">Reference proteome</keyword>
<dbReference type="PROSITE" id="PS50930">
    <property type="entry name" value="HTH_LYTTR"/>
    <property type="match status" value="1"/>
</dbReference>
<gene>
    <name evidence="4" type="ORF">BC343_19445</name>
</gene>
<evidence type="ECO:0000259" key="3">
    <source>
        <dbReference type="PROSITE" id="PS50930"/>
    </source>
</evidence>
<sequence length="238" mass="26531">MERILNCLVIDDDREVNALVCEMVEQTEFLKLAGNFFSAGAAIPTLQQEKVDLLILDINLPGIDGVTFAGTLKLNGSGNSPKVVLISGSREYALDGYKVDALDYLVKPFAYEDFYRAACKALTISTAKAETTPKTDHLFLKVEHELIRVNIPDICYVESAKDYVRVVTGEKVTTALSTLKAMEEQLAGHGFLKVHRSFIINPDKVESIQHLTVKFGKTIIPVTEQYREAFRARFAAWL</sequence>
<dbReference type="SMART" id="SM00448">
    <property type="entry name" value="REC"/>
    <property type="match status" value="1"/>
</dbReference>
<dbReference type="PANTHER" id="PTHR37299:SF1">
    <property type="entry name" value="STAGE 0 SPORULATION PROTEIN A HOMOLOG"/>
    <property type="match status" value="1"/>
</dbReference>
<comment type="caution">
    <text evidence="4">The sequence shown here is derived from an EMBL/GenBank/DDBJ whole genome shotgun (WGS) entry which is preliminary data.</text>
</comment>
<dbReference type="InterPro" id="IPR046947">
    <property type="entry name" value="LytR-like"/>
</dbReference>
<dbReference type="InterPro" id="IPR001789">
    <property type="entry name" value="Sig_transdc_resp-reg_receiver"/>
</dbReference>
<evidence type="ECO:0000259" key="2">
    <source>
        <dbReference type="PROSITE" id="PS50110"/>
    </source>
</evidence>
<evidence type="ECO:0000313" key="5">
    <source>
        <dbReference type="Proteomes" id="UP000189739"/>
    </source>
</evidence>
<dbReference type="PROSITE" id="PS50110">
    <property type="entry name" value="RESPONSE_REGULATORY"/>
    <property type="match status" value="1"/>
</dbReference>
<dbReference type="Pfam" id="PF00072">
    <property type="entry name" value="Response_reg"/>
    <property type="match status" value="1"/>
</dbReference>
<dbReference type="Pfam" id="PF04397">
    <property type="entry name" value="LytTR"/>
    <property type="match status" value="1"/>
</dbReference>
<dbReference type="STRING" id="1792845.BC343_19445"/>